<dbReference type="GO" id="GO:0016614">
    <property type="term" value="F:oxidoreductase activity, acting on CH-OH group of donors"/>
    <property type="evidence" value="ECO:0007669"/>
    <property type="project" value="InterPro"/>
</dbReference>
<proteinExistence type="inferred from homology"/>
<sequence length="464" mass="51474">MILDRVTQDHYDVIIIGSGPAGISTALQLANNNPSVRVAIIESGLLEHDQDILELSRVELVGELPDDYFPMHTQRRFGGSSTIWGGFCAVLEKRAFMDQSWPIPYEELERWYPEAAQVIEVPENIYRRSSTHFAKTSDIVYKPFYLSPPVRFNVKYGPFIAQHPNIHLILGATCTQLDIRDETVDAIRLKQSVAPHRNLPSLTADRFVLACGGIGNPRLMQLSGFKQQLPVGLGLMEHPHLYAVAEMYLDQDRIKPSLEKQAPVVHALQLSDSYCVDHGLLSFSADFNLEQLTSEPLMGRREETILTPVTLRTETPPHPDCYVELGDKMNALDQPWSRVGFRFHCEELAQESWLHFSRALLKSGLGRPSTLKPKFKPAGGGHLMGTTRMGFSEEDSVVDGNCKVHTTDNLYIAGSSIFPAGGASHPTYTIVAMALRLGDYLASLTQPARTAGVGGPGDSRRSPR</sequence>
<comment type="caution">
    <text evidence="8">The sequence shown here is derived from an EMBL/GenBank/DDBJ whole genome shotgun (WGS) entry which is preliminary data.</text>
</comment>
<evidence type="ECO:0000256" key="3">
    <source>
        <dbReference type="ARBA" id="ARBA00022630"/>
    </source>
</evidence>
<dbReference type="OrthoDB" id="9787779at2"/>
<dbReference type="InterPro" id="IPR007867">
    <property type="entry name" value="GMC_OxRtase_C"/>
</dbReference>
<protein>
    <submittedName>
        <fullName evidence="8">GMC family oxidoreductase</fullName>
    </submittedName>
</protein>
<dbReference type="STRING" id="626887.J057_15580"/>
<evidence type="ECO:0000256" key="1">
    <source>
        <dbReference type="ARBA" id="ARBA00001974"/>
    </source>
</evidence>
<dbReference type="Pfam" id="PF05199">
    <property type="entry name" value="GMC_oxred_C"/>
    <property type="match status" value="1"/>
</dbReference>
<dbReference type="HOGENOM" id="CLU_008878_4_1_6"/>
<dbReference type="AlphaFoldDB" id="N6WP60"/>
<evidence type="ECO:0000256" key="5">
    <source>
        <dbReference type="ARBA" id="ARBA00023002"/>
    </source>
</evidence>
<accession>N6WP60</accession>
<dbReference type="eggNOG" id="COG2303">
    <property type="taxonomic scope" value="Bacteria"/>
</dbReference>
<dbReference type="GO" id="GO:0050660">
    <property type="term" value="F:flavin adenine dinucleotide binding"/>
    <property type="evidence" value="ECO:0007669"/>
    <property type="project" value="InterPro"/>
</dbReference>
<feature type="domain" description="Glucose-methanol-choline oxidoreductase C-terminal" evidence="7">
    <location>
        <begin position="380"/>
        <end position="434"/>
    </location>
</feature>
<keyword evidence="4" id="KW-0274">FAD</keyword>
<dbReference type="InterPro" id="IPR051473">
    <property type="entry name" value="P2Ox-like"/>
</dbReference>
<evidence type="ECO:0000256" key="2">
    <source>
        <dbReference type="ARBA" id="ARBA00010790"/>
    </source>
</evidence>
<dbReference type="InterPro" id="IPR036188">
    <property type="entry name" value="FAD/NAD-bd_sf"/>
</dbReference>
<dbReference type="Gene3D" id="3.50.50.60">
    <property type="entry name" value="FAD/NAD(P)-binding domain"/>
    <property type="match status" value="2"/>
</dbReference>
<organism evidence="8 9">
    <name type="scientific">Marinobacter nanhaiticus D15-8W</name>
    <dbReference type="NCBI Taxonomy" id="626887"/>
    <lineage>
        <taxon>Bacteria</taxon>
        <taxon>Pseudomonadati</taxon>
        <taxon>Pseudomonadota</taxon>
        <taxon>Gammaproteobacteria</taxon>
        <taxon>Pseudomonadales</taxon>
        <taxon>Marinobacteraceae</taxon>
        <taxon>Marinobacter</taxon>
    </lineage>
</organism>
<comment type="cofactor">
    <cofactor evidence="1">
        <name>FAD</name>
        <dbReference type="ChEBI" id="CHEBI:57692"/>
    </cofactor>
</comment>
<gene>
    <name evidence="8" type="ORF">J057_15580</name>
</gene>
<comment type="similarity">
    <text evidence="2">Belongs to the GMC oxidoreductase family.</text>
</comment>
<keyword evidence="5" id="KW-0560">Oxidoreductase</keyword>
<keyword evidence="9" id="KW-1185">Reference proteome</keyword>
<evidence type="ECO:0000313" key="9">
    <source>
        <dbReference type="Proteomes" id="UP000013165"/>
    </source>
</evidence>
<dbReference type="RefSeq" id="WP_004581062.1">
    <property type="nucleotide sequence ID" value="NZ_AP028878.1"/>
</dbReference>
<dbReference type="Pfam" id="PF00732">
    <property type="entry name" value="GMC_oxred_N"/>
    <property type="match status" value="1"/>
</dbReference>
<dbReference type="PANTHER" id="PTHR42784:SF1">
    <property type="entry name" value="PYRANOSE 2-OXIDASE"/>
    <property type="match status" value="1"/>
</dbReference>
<feature type="domain" description="Glucose-methanol-choline oxidoreductase N-terminal" evidence="6">
    <location>
        <begin position="163"/>
        <end position="239"/>
    </location>
</feature>
<evidence type="ECO:0000256" key="4">
    <source>
        <dbReference type="ARBA" id="ARBA00022827"/>
    </source>
</evidence>
<dbReference type="PATRIC" id="fig|626887.3.peg.3112"/>
<evidence type="ECO:0000259" key="6">
    <source>
        <dbReference type="Pfam" id="PF00732"/>
    </source>
</evidence>
<dbReference type="PANTHER" id="PTHR42784">
    <property type="entry name" value="PYRANOSE 2-OXIDASE"/>
    <property type="match status" value="1"/>
</dbReference>
<evidence type="ECO:0000259" key="7">
    <source>
        <dbReference type="Pfam" id="PF05199"/>
    </source>
</evidence>
<name>N6WP60_9GAMM</name>
<keyword evidence="3" id="KW-0285">Flavoprotein</keyword>
<dbReference type="EMBL" id="APLQ01000014">
    <property type="protein sequence ID" value="ENO12832.1"/>
    <property type="molecule type" value="Genomic_DNA"/>
</dbReference>
<dbReference type="InterPro" id="IPR000172">
    <property type="entry name" value="GMC_OxRdtase_N"/>
</dbReference>
<reference evidence="8 9" key="1">
    <citation type="journal article" date="2013" name="Genome Announc.">
        <title>Genome Sequence of the Polycyclic Aromatic Hydrocarbon-Degrading Bacterium Strain Marinobacter nanhaiticus D15-8WT.</title>
        <authorList>
            <person name="Cui Z."/>
            <person name="Gao W."/>
            <person name="Li Q."/>
            <person name="Xu G."/>
            <person name="Zheng L."/>
        </authorList>
    </citation>
    <scope>NUCLEOTIDE SEQUENCE [LARGE SCALE GENOMIC DNA]</scope>
    <source>
        <strain evidence="8 9">D15-8W</strain>
    </source>
</reference>
<dbReference type="SUPFAM" id="SSF51905">
    <property type="entry name" value="FAD/NAD(P)-binding domain"/>
    <property type="match status" value="1"/>
</dbReference>
<dbReference type="Proteomes" id="UP000013165">
    <property type="component" value="Unassembled WGS sequence"/>
</dbReference>
<evidence type="ECO:0000313" key="8">
    <source>
        <dbReference type="EMBL" id="ENO12832.1"/>
    </source>
</evidence>